<dbReference type="STRING" id="1123384.AJ81_07565"/>
<dbReference type="PATRIC" id="fig|1123384.7.peg.1517"/>
<keyword evidence="3" id="KW-1185">Reference proteome</keyword>
<dbReference type="EMBL" id="CP007141">
    <property type="protein sequence ID" value="AJC74834.1"/>
    <property type="molecule type" value="Genomic_DNA"/>
</dbReference>
<feature type="transmembrane region" description="Helical" evidence="1">
    <location>
        <begin position="12"/>
        <end position="36"/>
    </location>
</feature>
<proteinExistence type="predicted"/>
<sequence length="180" mass="20710">MPTLRHAIEKYYLSIFVVSMVVMSAVLILLLHSLAIKRIDQEMLVFTNDLLRFLEKPEGQPVAIFGKKNYAFHVTEQGRTIASYNLPDDFVVPKTEGFHTIHSQRYVKLIRDDLEVIVTRNLKDHFSFLASLSITLMAVLVPLTFLVLFFGRRLTRKLTTPIEMIGEQMQLVSKGMLEKI</sequence>
<gene>
    <name evidence="2" type="ORF">AJ81_07565</name>
</gene>
<evidence type="ECO:0000256" key="1">
    <source>
        <dbReference type="SAM" id="Phobius"/>
    </source>
</evidence>
<dbReference type="Proteomes" id="UP000077469">
    <property type="component" value="Chromosome"/>
</dbReference>
<dbReference type="KEGG" id="phy:AJ81_07565"/>
<protein>
    <submittedName>
        <fullName evidence="2">Uncharacterized protein</fullName>
    </submittedName>
</protein>
<evidence type="ECO:0000313" key="2">
    <source>
        <dbReference type="EMBL" id="AJC74834.1"/>
    </source>
</evidence>
<reference evidence="2 3" key="1">
    <citation type="submission" date="2014-01" db="EMBL/GenBank/DDBJ databases">
        <title>Genome sequencing of Thermotog hypogea.</title>
        <authorList>
            <person name="Zhang X."/>
            <person name="Alvare G."/>
            <person name="Fristensky B."/>
            <person name="Chen L."/>
            <person name="Suen T."/>
            <person name="Chen Q."/>
            <person name="Ma K."/>
        </authorList>
    </citation>
    <scope>NUCLEOTIDE SEQUENCE [LARGE SCALE GENOMIC DNA]</scope>
    <source>
        <strain evidence="2 3">DSM 11164</strain>
    </source>
</reference>
<accession>A0A0X1KU85</accession>
<keyword evidence="1" id="KW-0812">Transmembrane</keyword>
<keyword evidence="1" id="KW-1133">Transmembrane helix</keyword>
<dbReference type="RefSeq" id="WP_031504224.1">
    <property type="nucleotide sequence ID" value="NC_022795.1"/>
</dbReference>
<name>A0A0X1KU85_9THEM</name>
<keyword evidence="1" id="KW-0472">Membrane</keyword>
<organism evidence="2 3">
    <name type="scientific">Pseudothermotoga hypogea DSM 11164 = NBRC 106472</name>
    <dbReference type="NCBI Taxonomy" id="1123384"/>
    <lineage>
        <taxon>Bacteria</taxon>
        <taxon>Thermotogati</taxon>
        <taxon>Thermotogota</taxon>
        <taxon>Thermotogae</taxon>
        <taxon>Thermotogales</taxon>
        <taxon>Thermotogaceae</taxon>
        <taxon>Pseudothermotoga</taxon>
    </lineage>
</organism>
<feature type="transmembrane region" description="Helical" evidence="1">
    <location>
        <begin position="128"/>
        <end position="150"/>
    </location>
</feature>
<dbReference type="PaxDb" id="1123384-AJ81_07565"/>
<evidence type="ECO:0000313" key="3">
    <source>
        <dbReference type="Proteomes" id="UP000077469"/>
    </source>
</evidence>
<dbReference type="AlphaFoldDB" id="A0A0X1KU85"/>